<evidence type="ECO:0000256" key="3">
    <source>
        <dbReference type="ARBA" id="ARBA00023004"/>
    </source>
</evidence>
<dbReference type="GO" id="GO:0016020">
    <property type="term" value="C:membrane"/>
    <property type="evidence" value="ECO:0007669"/>
    <property type="project" value="InterPro"/>
</dbReference>
<dbReference type="SUPFAM" id="SSF46626">
    <property type="entry name" value="Cytochrome c"/>
    <property type="match status" value="3"/>
</dbReference>
<keyword evidence="2 5" id="KW-0479">Metal-binding</keyword>
<dbReference type="InterPro" id="IPR014353">
    <property type="entry name" value="Membr-bd_ADH_cyt_c"/>
</dbReference>
<name>A0A4Q7W0Q3_9BURK</name>
<feature type="domain" description="Cytochrome c" evidence="6">
    <location>
        <begin position="189"/>
        <end position="299"/>
    </location>
</feature>
<dbReference type="OrthoDB" id="9809720at2"/>
<gene>
    <name evidence="7" type="ORF">EV670_0611</name>
</gene>
<reference evidence="7 8" key="1">
    <citation type="submission" date="2019-02" db="EMBL/GenBank/DDBJ databases">
        <title>Genomic Encyclopedia of Type Strains, Phase IV (KMG-IV): sequencing the most valuable type-strain genomes for metagenomic binning, comparative biology and taxonomic classification.</title>
        <authorList>
            <person name="Goeker M."/>
        </authorList>
    </citation>
    <scope>NUCLEOTIDE SEQUENCE [LARGE SCALE GENOMIC DNA]</scope>
    <source>
        <strain evidence="7 8">DSM 19570</strain>
    </source>
</reference>
<feature type="binding site" description="covalent" evidence="4">
    <location>
        <position position="206"/>
    </location>
    <ligand>
        <name>heme c</name>
        <dbReference type="ChEBI" id="CHEBI:61717"/>
        <label>2</label>
    </ligand>
</feature>
<feature type="domain" description="Cytochrome c" evidence="6">
    <location>
        <begin position="46"/>
        <end position="149"/>
    </location>
</feature>
<dbReference type="GO" id="GO:0016614">
    <property type="term" value="F:oxidoreductase activity, acting on CH-OH group of donors"/>
    <property type="evidence" value="ECO:0007669"/>
    <property type="project" value="InterPro"/>
</dbReference>
<dbReference type="PANTHER" id="PTHR35008">
    <property type="entry name" value="BLL4482 PROTEIN-RELATED"/>
    <property type="match status" value="1"/>
</dbReference>
<sequence>MSRQRWAVAGGLGTLLLVALLALVVWQLNRLDEAPPPAVPVADLATQRERGAYLARAGNCAGCHTVAGGVPYAGGRGIETPFGTVFAPNLTPHATTGLGDWSSEDFWRALHNGRGRDGRLLTPAFPYPNFSRVTRADADALFAYLQGLAPVDQPRRPHELRFPYDSQAALAVWRALYFRPAVHAEDPRQDAEWNRGVYLVEGLGHCSACHAPRNALGASGEQLGGGLMPMRDWYAPALDAAHEAGVAGWPRAQVVELLRTGRTELASASGPMAEVVRGSTQHLSDADLGAMALYLQRLPQQPVPVAAASSKAPPVNVRGERLYAKHCADCHGEAGEGVPGAYPALAGNRALLLDPPANPVRIVLGGGFAPATAGNPRPYGMPPFAAVLADDEVADLLSYTRNAWGNSAPPVTPLEVHRLRDRALR</sequence>
<evidence type="ECO:0000256" key="2">
    <source>
        <dbReference type="ARBA" id="ARBA00022723"/>
    </source>
</evidence>
<proteinExistence type="predicted"/>
<feature type="binding site" description="covalent" evidence="4">
    <location>
        <position position="209"/>
    </location>
    <ligand>
        <name>heme c</name>
        <dbReference type="ChEBI" id="CHEBI:61717"/>
        <label>2</label>
    </ligand>
</feature>
<accession>A0A4Q7W0Q3</accession>
<dbReference type="PROSITE" id="PS51007">
    <property type="entry name" value="CYTC"/>
    <property type="match status" value="3"/>
</dbReference>
<dbReference type="InterPro" id="IPR036909">
    <property type="entry name" value="Cyt_c-like_dom_sf"/>
</dbReference>
<comment type="caution">
    <text evidence="7">The sequence shown here is derived from an EMBL/GenBank/DDBJ whole genome shotgun (WGS) entry which is preliminary data.</text>
</comment>
<feature type="binding site" description="axial binding residue" evidence="5">
    <location>
        <position position="64"/>
    </location>
    <ligand>
        <name>heme c</name>
        <dbReference type="ChEBI" id="CHEBI:61717"/>
        <label>1</label>
    </ligand>
    <ligandPart>
        <name>Fe</name>
        <dbReference type="ChEBI" id="CHEBI:18248"/>
    </ligandPart>
</feature>
<evidence type="ECO:0000313" key="7">
    <source>
        <dbReference type="EMBL" id="RZU02583.1"/>
    </source>
</evidence>
<feature type="domain" description="Cytochrome c" evidence="6">
    <location>
        <begin position="314"/>
        <end position="404"/>
    </location>
</feature>
<dbReference type="Proteomes" id="UP000293671">
    <property type="component" value="Unassembled WGS sequence"/>
</dbReference>
<dbReference type="GO" id="GO:0009055">
    <property type="term" value="F:electron transfer activity"/>
    <property type="evidence" value="ECO:0007669"/>
    <property type="project" value="InterPro"/>
</dbReference>
<dbReference type="AlphaFoldDB" id="A0A4Q7W0Q3"/>
<dbReference type="EMBL" id="SHKP01000004">
    <property type="protein sequence ID" value="RZU02583.1"/>
    <property type="molecule type" value="Genomic_DNA"/>
</dbReference>
<dbReference type="GO" id="GO:0005506">
    <property type="term" value="F:iron ion binding"/>
    <property type="evidence" value="ECO:0007669"/>
    <property type="project" value="InterPro"/>
</dbReference>
<feature type="binding site" description="axial binding residue" evidence="5">
    <location>
        <position position="210"/>
    </location>
    <ligand>
        <name>heme c</name>
        <dbReference type="ChEBI" id="CHEBI:61717"/>
        <label>2</label>
    </ligand>
    <ligandPart>
        <name>Fe</name>
        <dbReference type="ChEBI" id="CHEBI:18248"/>
    </ligandPart>
</feature>
<feature type="binding site" description="axial binding residue" evidence="5">
    <location>
        <position position="331"/>
    </location>
    <ligand>
        <name>heme c</name>
        <dbReference type="ChEBI" id="CHEBI:61717"/>
        <label>3</label>
    </ligand>
    <ligandPart>
        <name>Fe</name>
        <dbReference type="ChEBI" id="CHEBI:18248"/>
    </ligandPart>
</feature>
<evidence type="ECO:0000256" key="4">
    <source>
        <dbReference type="PIRSR" id="PIRSR000018-50"/>
    </source>
</evidence>
<evidence type="ECO:0000259" key="6">
    <source>
        <dbReference type="PROSITE" id="PS51007"/>
    </source>
</evidence>
<dbReference type="GO" id="GO:0020037">
    <property type="term" value="F:heme binding"/>
    <property type="evidence" value="ECO:0007669"/>
    <property type="project" value="InterPro"/>
</dbReference>
<keyword evidence="8" id="KW-1185">Reference proteome</keyword>
<feature type="binding site" description="covalent" evidence="4">
    <location>
        <position position="63"/>
    </location>
    <ligand>
        <name>heme c</name>
        <dbReference type="ChEBI" id="CHEBI:61717"/>
        <label>1</label>
    </ligand>
</feature>
<feature type="binding site" description="covalent" evidence="4">
    <location>
        <position position="330"/>
    </location>
    <ligand>
        <name>heme c</name>
        <dbReference type="ChEBI" id="CHEBI:61717"/>
        <label>3</label>
    </ligand>
</feature>
<dbReference type="Gene3D" id="1.10.760.10">
    <property type="entry name" value="Cytochrome c-like domain"/>
    <property type="match status" value="3"/>
</dbReference>
<dbReference type="InterPro" id="IPR009056">
    <property type="entry name" value="Cyt_c-like_dom"/>
</dbReference>
<evidence type="ECO:0000313" key="8">
    <source>
        <dbReference type="Proteomes" id="UP000293671"/>
    </source>
</evidence>
<comment type="cofactor">
    <cofactor evidence="4">
        <name>heme c</name>
        <dbReference type="ChEBI" id="CHEBI:61717"/>
    </cofactor>
    <text evidence="4">Binds 3 heme c groups covalently per subunit.</text>
</comment>
<dbReference type="PANTHER" id="PTHR35008:SF4">
    <property type="entry name" value="BLL4482 PROTEIN"/>
    <property type="match status" value="1"/>
</dbReference>
<evidence type="ECO:0000256" key="1">
    <source>
        <dbReference type="ARBA" id="ARBA00022617"/>
    </source>
</evidence>
<keyword evidence="1 4" id="KW-0349">Heme</keyword>
<keyword evidence="3 5" id="KW-0408">Iron</keyword>
<feature type="binding site" description="covalent" evidence="4">
    <location>
        <position position="327"/>
    </location>
    <ligand>
        <name>heme c</name>
        <dbReference type="ChEBI" id="CHEBI:61717"/>
        <label>3</label>
    </ligand>
</feature>
<organism evidence="7 8">
    <name type="scientific">Rivibacter subsaxonicus</name>
    <dbReference type="NCBI Taxonomy" id="457575"/>
    <lineage>
        <taxon>Bacteria</taxon>
        <taxon>Pseudomonadati</taxon>
        <taxon>Pseudomonadota</taxon>
        <taxon>Betaproteobacteria</taxon>
        <taxon>Burkholderiales</taxon>
        <taxon>Rivibacter</taxon>
    </lineage>
</organism>
<feature type="binding site" description="covalent" evidence="4">
    <location>
        <position position="60"/>
    </location>
    <ligand>
        <name>heme c</name>
        <dbReference type="ChEBI" id="CHEBI:61717"/>
        <label>1</label>
    </ligand>
</feature>
<dbReference type="PIRSF" id="PIRSF000018">
    <property type="entry name" value="Mb_ADH_cyt_c"/>
    <property type="match status" value="1"/>
</dbReference>
<dbReference type="Pfam" id="PF00034">
    <property type="entry name" value="Cytochrom_C"/>
    <property type="match status" value="2"/>
</dbReference>
<dbReference type="RefSeq" id="WP_130430333.1">
    <property type="nucleotide sequence ID" value="NZ_SHKP01000004.1"/>
</dbReference>
<dbReference type="InterPro" id="IPR051459">
    <property type="entry name" value="Cytochrome_c-type_DH"/>
</dbReference>
<protein>
    <submittedName>
        <fullName evidence="7">Mono/diheme cytochrome c family protein</fullName>
    </submittedName>
</protein>
<evidence type="ECO:0000256" key="5">
    <source>
        <dbReference type="PIRSR" id="PIRSR000018-51"/>
    </source>
</evidence>